<keyword evidence="2" id="KW-1185">Reference proteome</keyword>
<organism evidence="1 2">
    <name type="scientific">Hymenobacter setariae</name>
    <dbReference type="NCBI Taxonomy" id="2594794"/>
    <lineage>
        <taxon>Bacteria</taxon>
        <taxon>Pseudomonadati</taxon>
        <taxon>Bacteroidota</taxon>
        <taxon>Cytophagia</taxon>
        <taxon>Cytophagales</taxon>
        <taxon>Hymenobacteraceae</taxon>
        <taxon>Hymenobacter</taxon>
    </lineage>
</organism>
<dbReference type="RefSeq" id="WP_144850610.1">
    <property type="nucleotide sequence ID" value="NZ_VMRJ01000004.1"/>
</dbReference>
<evidence type="ECO:0008006" key="3">
    <source>
        <dbReference type="Google" id="ProtNLM"/>
    </source>
</evidence>
<dbReference type="EMBL" id="VMRJ01000004">
    <property type="protein sequence ID" value="TVT39592.1"/>
    <property type="molecule type" value="Genomic_DNA"/>
</dbReference>
<sequence length="138" mass="16175">MLLNVNTDPKDNSTCTLLYNEDEQWLTTVWKGYVDPLEAREGAEAYLLYAVQQPCALLLNDNSGLRGPWFDSLDWLNDVWAPQARRMGLRYVAHIIQADRHDDTISSHPLQQLPFELQIFREVEEAKQWLRQCRRQTT</sequence>
<protein>
    <recommendedName>
        <fullName evidence="3">STAS/SEC14 domain-containing protein</fullName>
    </recommendedName>
</protein>
<dbReference type="OrthoDB" id="893408at2"/>
<accession>A0A558BSX6</accession>
<comment type="caution">
    <text evidence="1">The sequence shown here is derived from an EMBL/GenBank/DDBJ whole genome shotgun (WGS) entry which is preliminary data.</text>
</comment>
<name>A0A558BSX6_9BACT</name>
<reference evidence="1 2" key="1">
    <citation type="submission" date="2019-07" db="EMBL/GenBank/DDBJ databases">
        <title>Hymenobacter sp. straun FUR1 Genome sequencing and assembly.</title>
        <authorList>
            <person name="Chhetri G."/>
        </authorList>
    </citation>
    <scope>NUCLEOTIDE SEQUENCE [LARGE SCALE GENOMIC DNA]</scope>
    <source>
        <strain evidence="1 2">Fur1</strain>
    </source>
</reference>
<dbReference type="AlphaFoldDB" id="A0A558BSX6"/>
<evidence type="ECO:0000313" key="1">
    <source>
        <dbReference type="EMBL" id="TVT39592.1"/>
    </source>
</evidence>
<dbReference type="Proteomes" id="UP000317624">
    <property type="component" value="Unassembled WGS sequence"/>
</dbReference>
<evidence type="ECO:0000313" key="2">
    <source>
        <dbReference type="Proteomes" id="UP000317624"/>
    </source>
</evidence>
<gene>
    <name evidence="1" type="ORF">FNT36_18290</name>
</gene>
<proteinExistence type="predicted"/>